<dbReference type="HOGENOM" id="CLU_015737_1_2_1"/>
<dbReference type="GeneID" id="5547407"/>
<proteinExistence type="predicted"/>
<dbReference type="EMBL" id="DS480382">
    <property type="protein sequence ID" value="EDO19080.1"/>
    <property type="molecule type" value="Genomic_DNA"/>
</dbReference>
<protein>
    <recommendedName>
        <fullName evidence="3">DUF676 domain-containing protein</fullName>
    </recommendedName>
</protein>
<gene>
    <name evidence="1" type="ORF">Kpol_2000p45</name>
</gene>
<evidence type="ECO:0008006" key="3">
    <source>
        <dbReference type="Google" id="ProtNLM"/>
    </source>
</evidence>
<sequence>MVVLFEPENGFINSLKCLFGRFPKVDSKFSKEERLELDFKDPFVKGFFTSYNEIIKLNDRRPNVSLDDVKIIKSIPPIKDFKPPKYPVVLCHGLSGFDRLILVPSVYQLFHLVANSMTMSTVYDVMGYEDDENLKIGAIEVEYWHGIKDKLEEKGCTVLTAKVPSFGSVEQRAAVLNTFIETKVKGLLSSGYVMEESSDTGDSENRLKLNFIAHSMGGLDCRYLIAKIPSKSYQVASLTTISTPHQGSEMADYVVDKFEEFRRNSPLKYSPLLLPDPFYQLTTYYMQYFNAMVHDDPNVEYFSYGSFFYPKWHNLFYPSWKIIDELSDGQPNDGLVTVRSSCWGKFLGALYNFDHMDIINWRNRLEIDFRNFIDEIDDQRTDKTKNDINALDFYLMIADDLAKKGF</sequence>
<dbReference type="OrthoDB" id="5592486at2759"/>
<dbReference type="eggNOG" id="ENOG502QQNH">
    <property type="taxonomic scope" value="Eukaryota"/>
</dbReference>
<name>A7TF55_VANPO</name>
<dbReference type="InParanoid" id="A7TF55"/>
<dbReference type="Proteomes" id="UP000000267">
    <property type="component" value="Unassembled WGS sequence"/>
</dbReference>
<dbReference type="InterPro" id="IPR029058">
    <property type="entry name" value="AB_hydrolase_fold"/>
</dbReference>
<keyword evidence="2" id="KW-1185">Reference proteome</keyword>
<dbReference type="PANTHER" id="PTHR11440">
    <property type="entry name" value="LECITHIN-CHOLESTEROL ACYLTRANSFERASE-RELATED"/>
    <property type="match status" value="1"/>
</dbReference>
<dbReference type="GO" id="GO:0004806">
    <property type="term" value="F:triacylglycerol lipase activity"/>
    <property type="evidence" value="ECO:0007669"/>
    <property type="project" value="EnsemblFungi"/>
</dbReference>
<dbReference type="GO" id="GO:0005743">
    <property type="term" value="C:mitochondrial inner membrane"/>
    <property type="evidence" value="ECO:0007669"/>
    <property type="project" value="EnsemblFungi"/>
</dbReference>
<dbReference type="SUPFAM" id="SSF53474">
    <property type="entry name" value="alpha/beta-Hydrolases"/>
    <property type="match status" value="1"/>
</dbReference>
<dbReference type="Pfam" id="PF02089">
    <property type="entry name" value="Palm_thioest"/>
    <property type="match status" value="1"/>
</dbReference>
<dbReference type="KEGG" id="vpo:Kpol_2000p45"/>
<dbReference type="STRING" id="436907.A7TF55"/>
<dbReference type="PhylomeDB" id="A7TF55"/>
<dbReference type="AlphaFoldDB" id="A7TF55"/>
<dbReference type="FunCoup" id="A7TF55">
    <property type="interactions" value="58"/>
</dbReference>
<accession>A7TF55</accession>
<evidence type="ECO:0000313" key="2">
    <source>
        <dbReference type="Proteomes" id="UP000000267"/>
    </source>
</evidence>
<organism evidence="2">
    <name type="scientific">Vanderwaltozyma polyspora (strain ATCC 22028 / DSM 70294 / BCRC 21397 / CBS 2163 / NBRC 10782 / NRRL Y-8283 / UCD 57-17)</name>
    <name type="common">Kluyveromyces polysporus</name>
    <dbReference type="NCBI Taxonomy" id="436907"/>
    <lineage>
        <taxon>Eukaryota</taxon>
        <taxon>Fungi</taxon>
        <taxon>Dikarya</taxon>
        <taxon>Ascomycota</taxon>
        <taxon>Saccharomycotina</taxon>
        <taxon>Saccharomycetes</taxon>
        <taxon>Saccharomycetales</taxon>
        <taxon>Saccharomycetaceae</taxon>
        <taxon>Vanderwaltozyma</taxon>
    </lineage>
</organism>
<evidence type="ECO:0000313" key="1">
    <source>
        <dbReference type="EMBL" id="EDO19080.1"/>
    </source>
</evidence>
<dbReference type="RefSeq" id="XP_001646938.1">
    <property type="nucleotide sequence ID" value="XM_001646888.1"/>
</dbReference>
<dbReference type="GO" id="GO:0019433">
    <property type="term" value="P:triglyceride catabolic process"/>
    <property type="evidence" value="ECO:0007669"/>
    <property type="project" value="EnsemblFungi"/>
</dbReference>
<dbReference type="GO" id="GO:0005758">
    <property type="term" value="C:mitochondrial intermembrane space"/>
    <property type="evidence" value="ECO:0007669"/>
    <property type="project" value="EnsemblFungi"/>
</dbReference>
<reference evidence="1 2" key="1">
    <citation type="journal article" date="2007" name="Proc. Natl. Acad. Sci. U.S.A.">
        <title>Independent sorting-out of thousands of duplicated gene pairs in two yeast species descended from a whole-genome duplication.</title>
        <authorList>
            <person name="Scannell D.R."/>
            <person name="Frank A.C."/>
            <person name="Conant G.C."/>
            <person name="Byrne K.P."/>
            <person name="Woolfit M."/>
            <person name="Wolfe K.H."/>
        </authorList>
    </citation>
    <scope>NUCLEOTIDE SEQUENCE [LARGE SCALE GENOMIC DNA]</scope>
    <source>
        <strain evidence="2">ATCC 22028 / DSM 70294 / BCRC 21397 / CBS 2163 / NBRC 10782 / NRRL Y-8283 / UCD 57-17</strain>
    </source>
</reference>
<dbReference type="OMA" id="WGDYKGT"/>
<dbReference type="Gene3D" id="3.40.50.1820">
    <property type="entry name" value="alpha/beta hydrolase"/>
    <property type="match status" value="1"/>
</dbReference>